<dbReference type="PANTHER" id="PTHR47074:SF11">
    <property type="entry name" value="REVERSE TRANSCRIPTASE-LIKE PROTEIN"/>
    <property type="match status" value="1"/>
</dbReference>
<dbReference type="PANTHER" id="PTHR47074">
    <property type="entry name" value="BNAC02G40300D PROTEIN"/>
    <property type="match status" value="1"/>
</dbReference>
<dbReference type="SUPFAM" id="SSF53098">
    <property type="entry name" value="Ribonuclease H-like"/>
    <property type="match status" value="1"/>
</dbReference>
<proteinExistence type="predicted"/>
<dbReference type="AlphaFoldDB" id="A0AAV2FKJ2"/>
<evidence type="ECO:0000313" key="3">
    <source>
        <dbReference type="Proteomes" id="UP001497516"/>
    </source>
</evidence>
<dbReference type="Gene3D" id="3.30.420.10">
    <property type="entry name" value="Ribonuclease H-like superfamily/Ribonuclease H"/>
    <property type="match status" value="1"/>
</dbReference>
<sequence length="230" mass="25078">MVSETSPFHILQCVCLLWRIWKSRNVVTFEFTQPHIHSLARQFYNQVLEFSSLLPPPPPRSSNLPTLSASPWVPPPEGFLKINVDAAVSASGCSTGLVIRGSDGHVRLAIGLRHQGIVNPYLAELLAFRDAISFVASRSLSHVIVEGDSEVVVNQVRQGVLEDSVGGSVLRECLQFLSSSSACIEFRAISRSANSAAHRVARKALLLSLVELESFDFLGVASEEPFWGPG</sequence>
<dbReference type="CDD" id="cd06222">
    <property type="entry name" value="RNase_H_like"/>
    <property type="match status" value="1"/>
</dbReference>
<dbReference type="InterPro" id="IPR044730">
    <property type="entry name" value="RNase_H-like_dom_plant"/>
</dbReference>
<name>A0AAV2FKJ2_9ROSI</name>
<evidence type="ECO:0000259" key="1">
    <source>
        <dbReference type="Pfam" id="PF13456"/>
    </source>
</evidence>
<accession>A0AAV2FKJ2</accession>
<dbReference type="InterPro" id="IPR002156">
    <property type="entry name" value="RNaseH_domain"/>
</dbReference>
<dbReference type="InterPro" id="IPR052929">
    <property type="entry name" value="RNase_H-like_EbsB-rel"/>
</dbReference>
<feature type="domain" description="RNase H type-1" evidence="1">
    <location>
        <begin position="84"/>
        <end position="204"/>
    </location>
</feature>
<reference evidence="2 3" key="1">
    <citation type="submission" date="2024-04" db="EMBL/GenBank/DDBJ databases">
        <authorList>
            <person name="Fracassetti M."/>
        </authorList>
    </citation>
    <scope>NUCLEOTIDE SEQUENCE [LARGE SCALE GENOMIC DNA]</scope>
</reference>
<dbReference type="GO" id="GO:0004523">
    <property type="term" value="F:RNA-DNA hybrid ribonuclease activity"/>
    <property type="evidence" value="ECO:0007669"/>
    <property type="project" value="InterPro"/>
</dbReference>
<gene>
    <name evidence="2" type="ORF">LTRI10_LOCUS39004</name>
</gene>
<dbReference type="InterPro" id="IPR012337">
    <property type="entry name" value="RNaseH-like_sf"/>
</dbReference>
<keyword evidence="3" id="KW-1185">Reference proteome</keyword>
<dbReference type="InterPro" id="IPR036397">
    <property type="entry name" value="RNaseH_sf"/>
</dbReference>
<dbReference type="Pfam" id="PF13456">
    <property type="entry name" value="RVT_3"/>
    <property type="match status" value="1"/>
</dbReference>
<dbReference type="EMBL" id="OZ034820">
    <property type="protein sequence ID" value="CAL1398790.1"/>
    <property type="molecule type" value="Genomic_DNA"/>
</dbReference>
<dbReference type="Proteomes" id="UP001497516">
    <property type="component" value="Chromosome 7"/>
</dbReference>
<dbReference type="GO" id="GO:0003676">
    <property type="term" value="F:nucleic acid binding"/>
    <property type="evidence" value="ECO:0007669"/>
    <property type="project" value="InterPro"/>
</dbReference>
<organism evidence="2 3">
    <name type="scientific">Linum trigynum</name>
    <dbReference type="NCBI Taxonomy" id="586398"/>
    <lineage>
        <taxon>Eukaryota</taxon>
        <taxon>Viridiplantae</taxon>
        <taxon>Streptophyta</taxon>
        <taxon>Embryophyta</taxon>
        <taxon>Tracheophyta</taxon>
        <taxon>Spermatophyta</taxon>
        <taxon>Magnoliopsida</taxon>
        <taxon>eudicotyledons</taxon>
        <taxon>Gunneridae</taxon>
        <taxon>Pentapetalae</taxon>
        <taxon>rosids</taxon>
        <taxon>fabids</taxon>
        <taxon>Malpighiales</taxon>
        <taxon>Linaceae</taxon>
        <taxon>Linum</taxon>
    </lineage>
</organism>
<evidence type="ECO:0000313" key="2">
    <source>
        <dbReference type="EMBL" id="CAL1398790.1"/>
    </source>
</evidence>
<protein>
    <recommendedName>
        <fullName evidence="1">RNase H type-1 domain-containing protein</fullName>
    </recommendedName>
</protein>